<evidence type="ECO:0000259" key="5">
    <source>
        <dbReference type="Pfam" id="PF18962"/>
    </source>
</evidence>
<dbReference type="InterPro" id="IPR052900">
    <property type="entry name" value="Phospholipid_Metab_Enz"/>
</dbReference>
<dbReference type="SUPFAM" id="SSF56300">
    <property type="entry name" value="Metallo-dependent phosphatases"/>
    <property type="match status" value="1"/>
</dbReference>
<dbReference type="CDD" id="cd07389">
    <property type="entry name" value="MPP_PhoD"/>
    <property type="match status" value="1"/>
</dbReference>
<dbReference type="STRING" id="1075417.SAMN05421823_102158"/>
<dbReference type="InterPro" id="IPR029052">
    <property type="entry name" value="Metallo-depent_PP-like"/>
</dbReference>
<dbReference type="InterPro" id="IPR018946">
    <property type="entry name" value="PhoD-like_MPP"/>
</dbReference>
<proteinExistence type="predicted"/>
<dbReference type="InterPro" id="IPR032093">
    <property type="entry name" value="PhoD_N"/>
</dbReference>
<keyword evidence="2" id="KW-0732">Signal</keyword>
<sequence length="699" mass="77691">MAKTTVFLALSLLAGALHAQHAPVISPTSAQAHSLALHQPHPNKRSPFAMQAFDEQMKPFYHGVASGDPLPDAVILWTRVTPETDGPVQVAWQMATDPELTQVVASGTVETHADRDYTVKVDVTDLTPGTTYYYHFEALGAVSLTGRTKTAPADPDHLRFVVVSCSNYQAGYFSGYGRIADRNDLDAVVHLGDYIYEYPDKTEAPGAGYGNDSVAADRPLEPAYEIVELIDYRTRYSLYRLDPDLIRAHQQHPFITVWDDHESANDSWMGGAENHNPDHVYTEGKTEGNWNARLGNARQAYFEWLPIRDRADQKLYRTLHYGDLLDLIMLDTRIEGREQQETNVLTPALYDESRTLLGASQKAWLLNELETSEATWKVLGSQVMFAPFNVAWAASGGATPVQTESIFLDIWDGYPAERKQLLTYLDTNEVDNVVVISGDLHASFAFDLAYQPSRLTDSASVLPASEVTYDPATGEGSFAVEFLTPSINSANFDENVGKGQSDLLEAFINQQLPPFAPIPEMYQNINPNPHMKWVDLDRHGYFLLDVTPEAAQANFYYLDTILAPNSGERFVAGMRTENGQNHLTSAPESPEKEMQDTPAPGGPVTALNPQETSMVLLGVYPNPLQKQFVVQLALNARRHVAIDLIDLQGRQVAEIHRAEQAPGSYRMVFDLPASLRSGVYLCRLQTDGQTFTQRLVVQR</sequence>
<gene>
    <name evidence="6" type="ORF">SAMN05421823_102158</name>
</gene>
<feature type="region of interest" description="Disordered" evidence="1">
    <location>
        <begin position="579"/>
        <end position="606"/>
    </location>
</feature>
<feature type="domain" description="PhoD-like phosphatase metallophosphatase" evidence="3">
    <location>
        <begin position="160"/>
        <end position="555"/>
    </location>
</feature>
<dbReference type="AlphaFoldDB" id="A0A1G9A278"/>
<accession>A0A1G9A278</accession>
<reference evidence="6 7" key="1">
    <citation type="submission" date="2016-10" db="EMBL/GenBank/DDBJ databases">
        <authorList>
            <person name="de Groot N.N."/>
        </authorList>
    </citation>
    <scope>NUCLEOTIDE SEQUENCE [LARGE SCALE GENOMIC DNA]</scope>
    <source>
        <strain evidence="6 7">DSM 25186</strain>
    </source>
</reference>
<dbReference type="EMBL" id="FNFO01000002">
    <property type="protein sequence ID" value="SDK21361.1"/>
    <property type="molecule type" value="Genomic_DNA"/>
</dbReference>
<dbReference type="InterPro" id="IPR038607">
    <property type="entry name" value="PhoD-like_sf"/>
</dbReference>
<organism evidence="6 7">
    <name type="scientific">Catalinimonas alkaloidigena</name>
    <dbReference type="NCBI Taxonomy" id="1075417"/>
    <lineage>
        <taxon>Bacteria</taxon>
        <taxon>Pseudomonadati</taxon>
        <taxon>Bacteroidota</taxon>
        <taxon>Cytophagia</taxon>
        <taxon>Cytophagales</taxon>
        <taxon>Catalimonadaceae</taxon>
        <taxon>Catalinimonas</taxon>
    </lineage>
</organism>
<feature type="domain" description="Phospholipase D N-terminal" evidence="4">
    <location>
        <begin position="62"/>
        <end position="150"/>
    </location>
</feature>
<feature type="signal peptide" evidence="2">
    <location>
        <begin position="1"/>
        <end position="19"/>
    </location>
</feature>
<evidence type="ECO:0000259" key="4">
    <source>
        <dbReference type="Pfam" id="PF16655"/>
    </source>
</evidence>
<dbReference type="Proteomes" id="UP000198510">
    <property type="component" value="Unassembled WGS sequence"/>
</dbReference>
<evidence type="ECO:0000259" key="3">
    <source>
        <dbReference type="Pfam" id="PF09423"/>
    </source>
</evidence>
<evidence type="ECO:0000313" key="7">
    <source>
        <dbReference type="Proteomes" id="UP000198510"/>
    </source>
</evidence>
<dbReference type="OrthoDB" id="9763616at2"/>
<dbReference type="Pfam" id="PF18962">
    <property type="entry name" value="Por_Secre_tail"/>
    <property type="match status" value="1"/>
</dbReference>
<dbReference type="Pfam" id="PF16655">
    <property type="entry name" value="PhoD_N"/>
    <property type="match status" value="1"/>
</dbReference>
<dbReference type="Pfam" id="PF09423">
    <property type="entry name" value="PhoD"/>
    <property type="match status" value="1"/>
</dbReference>
<feature type="chain" id="PRO_5011707280" evidence="2">
    <location>
        <begin position="20"/>
        <end position="699"/>
    </location>
</feature>
<evidence type="ECO:0000256" key="1">
    <source>
        <dbReference type="SAM" id="MobiDB-lite"/>
    </source>
</evidence>
<name>A0A1G9A278_9BACT</name>
<dbReference type="RefSeq" id="WP_089679591.1">
    <property type="nucleotide sequence ID" value="NZ_FNFO01000002.1"/>
</dbReference>
<evidence type="ECO:0000256" key="2">
    <source>
        <dbReference type="SAM" id="SignalP"/>
    </source>
</evidence>
<dbReference type="Gene3D" id="3.60.21.70">
    <property type="entry name" value="PhoD-like phosphatase"/>
    <property type="match status" value="1"/>
</dbReference>
<dbReference type="Gene3D" id="2.60.40.380">
    <property type="entry name" value="Purple acid phosphatase-like, N-terminal"/>
    <property type="match status" value="1"/>
</dbReference>
<keyword evidence="7" id="KW-1185">Reference proteome</keyword>
<dbReference type="InterPro" id="IPR026444">
    <property type="entry name" value="Secre_tail"/>
</dbReference>
<feature type="domain" description="Secretion system C-terminal sorting" evidence="5">
    <location>
        <begin position="619"/>
        <end position="697"/>
    </location>
</feature>
<dbReference type="NCBIfam" id="TIGR04183">
    <property type="entry name" value="Por_Secre_tail"/>
    <property type="match status" value="1"/>
</dbReference>
<dbReference type="PANTHER" id="PTHR43606">
    <property type="entry name" value="PHOSPHATASE, PUTATIVE (AFU_ORTHOLOGUE AFUA_6G08710)-RELATED"/>
    <property type="match status" value="1"/>
</dbReference>
<protein>
    <submittedName>
        <fullName evidence="6">Alkaline phosphatase D</fullName>
    </submittedName>
</protein>
<evidence type="ECO:0000313" key="6">
    <source>
        <dbReference type="EMBL" id="SDK21361.1"/>
    </source>
</evidence>
<dbReference type="PANTHER" id="PTHR43606:SF7">
    <property type="entry name" value="PHOSPHATASE, PUTATIVE (AFU_ORTHOLOGUE AFUA_6G08710)-RELATED"/>
    <property type="match status" value="1"/>
</dbReference>